<protein>
    <submittedName>
        <fullName evidence="6">ARAD1B10494p</fullName>
    </submittedName>
</protein>
<dbReference type="Gene3D" id="3.30.40.10">
    <property type="entry name" value="Zinc/RING finger domain, C3HC4 (zinc finger)"/>
    <property type="match status" value="1"/>
</dbReference>
<evidence type="ECO:0000256" key="3">
    <source>
        <dbReference type="ARBA" id="ARBA00022833"/>
    </source>
</evidence>
<dbReference type="SUPFAM" id="SSF57850">
    <property type="entry name" value="RING/U-box"/>
    <property type="match status" value="1"/>
</dbReference>
<keyword evidence="3" id="KW-0862">Zinc</keyword>
<dbReference type="AlphaFoldDB" id="A0A060TAV9"/>
<feature type="domain" description="RING-CH-type" evidence="5">
    <location>
        <begin position="1"/>
        <end position="68"/>
    </location>
</feature>
<name>A0A060TAV9_BLAAD</name>
<sequence length="228" mass="26093">MAPDTAVCRICYGGKDEETELGRLISPCKCRGTAKYVHIMCLQAWRAHSAQSKAYFECDLCHYKYNLQRAWWASMLMSNVSAMVFTGLTIYLLAFLLGYFSYPILETLLDPEDIDLLRKGPRIVLRRMGVSAKWRRRILPPNGLIEHQLLGTASLGVLGTFRLLYYARTLVRRRGAVSVAAMIIGLIYVGVELYRTVRWLCMWLLRRLAGYVVDDVVDIGDEEDKKSR</sequence>
<evidence type="ECO:0000256" key="2">
    <source>
        <dbReference type="ARBA" id="ARBA00022771"/>
    </source>
</evidence>
<dbReference type="InterPro" id="IPR011016">
    <property type="entry name" value="Znf_RING-CH"/>
</dbReference>
<keyword evidence="2" id="KW-0863">Zinc-finger</keyword>
<proteinExistence type="predicted"/>
<dbReference type="PANTHER" id="PTHR46347:SF1">
    <property type="entry name" value="RING_FYVE_PHD ZINC FINGER SUPERFAMILY PROTEIN"/>
    <property type="match status" value="1"/>
</dbReference>
<reference evidence="6" key="1">
    <citation type="submission" date="2014-02" db="EMBL/GenBank/DDBJ databases">
        <authorList>
            <person name="Genoscope - CEA"/>
        </authorList>
    </citation>
    <scope>NUCLEOTIDE SEQUENCE</scope>
    <source>
        <strain evidence="6">LS3</strain>
    </source>
</reference>
<keyword evidence="4" id="KW-0472">Membrane</keyword>
<accession>A0A060TAV9</accession>
<dbReference type="SMART" id="SM00744">
    <property type="entry name" value="RINGv"/>
    <property type="match status" value="1"/>
</dbReference>
<dbReference type="CDD" id="cd16495">
    <property type="entry name" value="RING_CH-C4HC3_MARCH"/>
    <property type="match status" value="1"/>
</dbReference>
<feature type="transmembrane region" description="Helical" evidence="4">
    <location>
        <begin position="179"/>
        <end position="197"/>
    </location>
</feature>
<dbReference type="Pfam" id="PF12906">
    <property type="entry name" value="RINGv"/>
    <property type="match status" value="1"/>
</dbReference>
<feature type="transmembrane region" description="Helical" evidence="4">
    <location>
        <begin position="149"/>
        <end position="167"/>
    </location>
</feature>
<organism evidence="6">
    <name type="scientific">Blastobotrys adeninivorans</name>
    <name type="common">Yeast</name>
    <name type="synonym">Arxula adeninivorans</name>
    <dbReference type="NCBI Taxonomy" id="409370"/>
    <lineage>
        <taxon>Eukaryota</taxon>
        <taxon>Fungi</taxon>
        <taxon>Dikarya</taxon>
        <taxon>Ascomycota</taxon>
        <taxon>Saccharomycotina</taxon>
        <taxon>Dipodascomycetes</taxon>
        <taxon>Dipodascales</taxon>
        <taxon>Trichomonascaceae</taxon>
        <taxon>Blastobotrys</taxon>
    </lineage>
</organism>
<evidence type="ECO:0000259" key="5">
    <source>
        <dbReference type="PROSITE" id="PS51292"/>
    </source>
</evidence>
<evidence type="ECO:0000256" key="4">
    <source>
        <dbReference type="SAM" id="Phobius"/>
    </source>
</evidence>
<dbReference type="InterPro" id="IPR013083">
    <property type="entry name" value="Znf_RING/FYVE/PHD"/>
</dbReference>
<feature type="transmembrane region" description="Helical" evidence="4">
    <location>
        <begin position="82"/>
        <end position="102"/>
    </location>
</feature>
<dbReference type="PhylomeDB" id="A0A060TAV9"/>
<keyword evidence="4" id="KW-1133">Transmembrane helix</keyword>
<dbReference type="EMBL" id="HG937692">
    <property type="protein sequence ID" value="CDP36331.1"/>
    <property type="molecule type" value="Genomic_DNA"/>
</dbReference>
<reference evidence="6" key="2">
    <citation type="submission" date="2014-06" db="EMBL/GenBank/DDBJ databases">
        <title>The complete genome of Blastobotrys (Arxula) adeninivorans LS3 - a yeast of biotechnological interest.</title>
        <authorList>
            <person name="Kunze G."/>
            <person name="Gaillardin C."/>
            <person name="Czernicka M."/>
            <person name="Durrens P."/>
            <person name="Martin T."/>
            <person name="Boer E."/>
            <person name="Gabaldon T."/>
            <person name="Cruz J."/>
            <person name="Talla E."/>
            <person name="Marck C."/>
            <person name="Goffeau A."/>
            <person name="Barbe V."/>
            <person name="Baret P."/>
            <person name="Baronian K."/>
            <person name="Beier S."/>
            <person name="Bleykasten C."/>
            <person name="Bode R."/>
            <person name="Casaregola S."/>
            <person name="Despons L."/>
            <person name="Fairhead C."/>
            <person name="Giersberg M."/>
            <person name="Gierski P."/>
            <person name="Hahnel U."/>
            <person name="Hartmann A."/>
            <person name="Jankowska D."/>
            <person name="Jubin C."/>
            <person name="Jung P."/>
            <person name="Lafontaine I."/>
            <person name="Leh-Louis V."/>
            <person name="Lemaire M."/>
            <person name="Marcet-Houben M."/>
            <person name="Mascher M."/>
            <person name="Morel G."/>
            <person name="Richard G.-F."/>
            <person name="Riechen J."/>
            <person name="Sacerdot C."/>
            <person name="Sarkar A."/>
            <person name="Savel G."/>
            <person name="Schacherer J."/>
            <person name="Sherman D."/>
            <person name="Straub M.-L."/>
            <person name="Stein N."/>
            <person name="Thierry A."/>
            <person name="Trautwein-Schult A."/>
            <person name="Westhof E."/>
            <person name="Worch S."/>
            <person name="Dujon B."/>
            <person name="Souciet J.-L."/>
            <person name="Wincker P."/>
            <person name="Scholz U."/>
            <person name="Neuveglise N."/>
        </authorList>
    </citation>
    <scope>NUCLEOTIDE SEQUENCE</scope>
    <source>
        <strain evidence="6">LS3</strain>
    </source>
</reference>
<keyword evidence="1" id="KW-0479">Metal-binding</keyword>
<dbReference type="PANTHER" id="PTHR46347">
    <property type="entry name" value="RING/FYVE/PHD ZINC FINGER SUPERFAMILY PROTEIN"/>
    <property type="match status" value="1"/>
</dbReference>
<gene>
    <name evidence="6" type="ORF">GNLVRS02_ARAD1B10494g</name>
</gene>
<dbReference type="PROSITE" id="PS51292">
    <property type="entry name" value="ZF_RING_CH"/>
    <property type="match status" value="1"/>
</dbReference>
<evidence type="ECO:0000313" key="6">
    <source>
        <dbReference type="EMBL" id="CDP36331.1"/>
    </source>
</evidence>
<evidence type="ECO:0000256" key="1">
    <source>
        <dbReference type="ARBA" id="ARBA00022723"/>
    </source>
</evidence>
<dbReference type="GO" id="GO:0008270">
    <property type="term" value="F:zinc ion binding"/>
    <property type="evidence" value="ECO:0007669"/>
    <property type="project" value="UniProtKB-KW"/>
</dbReference>
<keyword evidence="4" id="KW-0812">Transmembrane</keyword>